<organism evidence="2 3">
    <name type="scientific">Acidihalobacter ferrooxydans</name>
    <dbReference type="NCBI Taxonomy" id="1765967"/>
    <lineage>
        <taxon>Bacteria</taxon>
        <taxon>Pseudomonadati</taxon>
        <taxon>Pseudomonadota</taxon>
        <taxon>Gammaproteobacteria</taxon>
        <taxon>Chromatiales</taxon>
        <taxon>Ectothiorhodospiraceae</taxon>
        <taxon>Acidihalobacter</taxon>
    </lineage>
</organism>
<dbReference type="InterPro" id="IPR045584">
    <property type="entry name" value="Pilin-like"/>
</dbReference>
<keyword evidence="1" id="KW-0812">Transmembrane</keyword>
<keyword evidence="3" id="KW-1185">Reference proteome</keyword>
<dbReference type="InterPro" id="IPR012902">
    <property type="entry name" value="N_methyl_site"/>
</dbReference>
<evidence type="ECO:0000313" key="3">
    <source>
        <dbReference type="Proteomes" id="UP000243807"/>
    </source>
</evidence>
<dbReference type="PANTHER" id="PTHR30093">
    <property type="entry name" value="GENERAL SECRETION PATHWAY PROTEIN G"/>
    <property type="match status" value="1"/>
</dbReference>
<evidence type="ECO:0008006" key="4">
    <source>
        <dbReference type="Google" id="ProtNLM"/>
    </source>
</evidence>
<keyword evidence="1" id="KW-1133">Transmembrane helix</keyword>
<dbReference type="AlphaFoldDB" id="A0A1P8UK10"/>
<dbReference type="RefSeq" id="WP_076837725.1">
    <property type="nucleotide sequence ID" value="NZ_CP019434.1"/>
</dbReference>
<accession>A0A1P8UK10</accession>
<keyword evidence="1" id="KW-0472">Membrane</keyword>
<dbReference type="STRING" id="1765967.BW247_14195"/>
<dbReference type="Pfam" id="PF16732">
    <property type="entry name" value="ComP_DUS"/>
    <property type="match status" value="1"/>
</dbReference>
<dbReference type="Pfam" id="PF07963">
    <property type="entry name" value="N_methyl"/>
    <property type="match status" value="1"/>
</dbReference>
<dbReference type="SUPFAM" id="SSF54523">
    <property type="entry name" value="Pili subunits"/>
    <property type="match status" value="1"/>
</dbReference>
<dbReference type="OrthoDB" id="5296638at2"/>
<evidence type="ECO:0000256" key="1">
    <source>
        <dbReference type="SAM" id="Phobius"/>
    </source>
</evidence>
<dbReference type="NCBIfam" id="TIGR02532">
    <property type="entry name" value="IV_pilin_GFxxxE"/>
    <property type="match status" value="1"/>
</dbReference>
<sequence>MRHERSAQNSEYASRQVRAWPSRCGGQLGFTLIELMITVVIAGIIAAIAYPMYTNYVRQAHRTTAKTALLNIASREQRYYSTNNVYATSLTYLGYASTGINVPAQGTPLYNVTLVQHPASTTTFFTLSATPIPTGPQAHDACGTFTLNSLGEKQVSGPLPAAQCWQ</sequence>
<dbReference type="InterPro" id="IPR031982">
    <property type="entry name" value="PilE-like"/>
</dbReference>
<dbReference type="GO" id="GO:0043683">
    <property type="term" value="P:type IV pilus assembly"/>
    <property type="evidence" value="ECO:0007669"/>
    <property type="project" value="InterPro"/>
</dbReference>
<name>A0A1P8UK10_9GAMM</name>
<proteinExistence type="predicted"/>
<dbReference type="PANTHER" id="PTHR30093:SF47">
    <property type="entry name" value="TYPE IV PILUS NON-CORE MINOR PILIN PILE"/>
    <property type="match status" value="1"/>
</dbReference>
<feature type="transmembrane region" description="Helical" evidence="1">
    <location>
        <begin position="28"/>
        <end position="53"/>
    </location>
</feature>
<dbReference type="EMBL" id="CP019434">
    <property type="protein sequence ID" value="APZ44102.1"/>
    <property type="molecule type" value="Genomic_DNA"/>
</dbReference>
<dbReference type="KEGG" id="afy:BW247_14195"/>
<dbReference type="Proteomes" id="UP000243807">
    <property type="component" value="Chromosome"/>
</dbReference>
<gene>
    <name evidence="2" type="ORF">BW247_14195</name>
</gene>
<protein>
    <recommendedName>
        <fullName evidence="4">Pilus assembly protein PilE</fullName>
    </recommendedName>
</protein>
<reference evidence="2 3" key="1">
    <citation type="submission" date="2017-01" db="EMBL/GenBank/DDBJ databases">
        <title>Draft sequence of Acidihalobacter ferrooxidans strain DSM 14175 (strain V8).</title>
        <authorList>
            <person name="Khaleque H.N."/>
            <person name="Ramsay J.P."/>
            <person name="Murphy R.J.T."/>
            <person name="Kaksonen A.H."/>
            <person name="Boxall N.J."/>
            <person name="Watkin E.L.J."/>
        </authorList>
    </citation>
    <scope>NUCLEOTIDE SEQUENCE [LARGE SCALE GENOMIC DNA]</scope>
    <source>
        <strain evidence="2 3">V8</strain>
    </source>
</reference>
<dbReference type="Gene3D" id="3.30.700.10">
    <property type="entry name" value="Glycoprotein, Type 4 Pilin"/>
    <property type="match status" value="1"/>
</dbReference>
<evidence type="ECO:0000313" key="2">
    <source>
        <dbReference type="EMBL" id="APZ44102.1"/>
    </source>
</evidence>